<feature type="domain" description="AbiEi antitoxin C-terminal" evidence="1">
    <location>
        <begin position="82"/>
        <end position="208"/>
    </location>
</feature>
<gene>
    <name evidence="2" type="ORF">S01H4_55979</name>
</gene>
<name>X1DQ28_9ZZZZ</name>
<dbReference type="InterPro" id="IPR018547">
    <property type="entry name" value="AbiEi_C"/>
</dbReference>
<evidence type="ECO:0000259" key="1">
    <source>
        <dbReference type="Pfam" id="PF09407"/>
    </source>
</evidence>
<dbReference type="Pfam" id="PF09407">
    <property type="entry name" value="AbiEi_1"/>
    <property type="match status" value="1"/>
</dbReference>
<organism evidence="2">
    <name type="scientific">marine sediment metagenome</name>
    <dbReference type="NCBI Taxonomy" id="412755"/>
    <lineage>
        <taxon>unclassified sequences</taxon>
        <taxon>metagenomes</taxon>
        <taxon>ecological metagenomes</taxon>
    </lineage>
</organism>
<feature type="non-terminal residue" evidence="2">
    <location>
        <position position="212"/>
    </location>
</feature>
<sequence>MSAGFISALKAAGKVVFSLEDTKKLTGKNQTGAVSFINDLVKRAIVARLNAGVYLLLETAQEAAQLSNWPLIAKALAGDSNYYISHYAAMRIHGMTTHALLEIKITLKKRRRAKEVHHIRYQFIYSKPENFWGFESRWVSKQNRVNVSDLERTILDGLNRPEYCGGITEVIRGIWLTQNEVDWEKLASYAKRFPTKAAVKRLGYALESLGLG</sequence>
<evidence type="ECO:0000313" key="2">
    <source>
        <dbReference type="EMBL" id="GAH10355.1"/>
    </source>
</evidence>
<dbReference type="AlphaFoldDB" id="X1DQ28"/>
<accession>X1DQ28</accession>
<protein>
    <recommendedName>
        <fullName evidence="1">AbiEi antitoxin C-terminal domain-containing protein</fullName>
    </recommendedName>
</protein>
<dbReference type="EMBL" id="BART01032383">
    <property type="protein sequence ID" value="GAH10355.1"/>
    <property type="molecule type" value="Genomic_DNA"/>
</dbReference>
<proteinExistence type="predicted"/>
<reference evidence="2" key="1">
    <citation type="journal article" date="2014" name="Front. Microbiol.">
        <title>High frequency of phylogenetically diverse reductive dehalogenase-homologous genes in deep subseafloor sedimentary metagenomes.</title>
        <authorList>
            <person name="Kawai M."/>
            <person name="Futagami T."/>
            <person name="Toyoda A."/>
            <person name="Takaki Y."/>
            <person name="Nishi S."/>
            <person name="Hori S."/>
            <person name="Arai W."/>
            <person name="Tsubouchi T."/>
            <person name="Morono Y."/>
            <person name="Uchiyama I."/>
            <person name="Ito T."/>
            <person name="Fujiyama A."/>
            <person name="Inagaki F."/>
            <person name="Takami H."/>
        </authorList>
    </citation>
    <scope>NUCLEOTIDE SEQUENCE</scope>
    <source>
        <strain evidence="2">Expedition CK06-06</strain>
    </source>
</reference>
<comment type="caution">
    <text evidence="2">The sequence shown here is derived from an EMBL/GenBank/DDBJ whole genome shotgun (WGS) entry which is preliminary data.</text>
</comment>